<organism evidence="3 4">
    <name type="scientific">Tetraparma gracilis</name>
    <dbReference type="NCBI Taxonomy" id="2962635"/>
    <lineage>
        <taxon>Eukaryota</taxon>
        <taxon>Sar</taxon>
        <taxon>Stramenopiles</taxon>
        <taxon>Ochrophyta</taxon>
        <taxon>Bolidophyceae</taxon>
        <taxon>Parmales</taxon>
        <taxon>Triparmaceae</taxon>
        <taxon>Tetraparma</taxon>
    </lineage>
</organism>
<dbReference type="InterPro" id="IPR022742">
    <property type="entry name" value="Hydrolase_4"/>
</dbReference>
<evidence type="ECO:0000313" key="3">
    <source>
        <dbReference type="EMBL" id="GMI28033.1"/>
    </source>
</evidence>
<reference evidence="3 4" key="1">
    <citation type="journal article" date="2023" name="Commun. Biol.">
        <title>Genome analysis of Parmales, the sister group of diatoms, reveals the evolutionary specialization of diatoms from phago-mixotrophs to photoautotrophs.</title>
        <authorList>
            <person name="Ban H."/>
            <person name="Sato S."/>
            <person name="Yoshikawa S."/>
            <person name="Yamada K."/>
            <person name="Nakamura Y."/>
            <person name="Ichinomiya M."/>
            <person name="Sato N."/>
            <person name="Blanc-Mathieu R."/>
            <person name="Endo H."/>
            <person name="Kuwata A."/>
            <person name="Ogata H."/>
        </authorList>
    </citation>
    <scope>NUCLEOTIDE SEQUENCE [LARGE SCALE GENOMIC DNA]</scope>
</reference>
<evidence type="ECO:0000259" key="2">
    <source>
        <dbReference type="Pfam" id="PF12146"/>
    </source>
</evidence>
<feature type="domain" description="Serine aminopeptidase S33" evidence="2">
    <location>
        <begin position="1"/>
        <end position="233"/>
    </location>
</feature>
<comment type="caution">
    <text evidence="3">The sequence shown here is derived from an EMBL/GenBank/DDBJ whole genome shotgun (WGS) entry which is preliminary data.</text>
</comment>
<dbReference type="EMBL" id="BRYB01000339">
    <property type="protein sequence ID" value="GMI28033.1"/>
    <property type="molecule type" value="Genomic_DNA"/>
</dbReference>
<evidence type="ECO:0000256" key="1">
    <source>
        <dbReference type="SAM" id="Phobius"/>
    </source>
</evidence>
<gene>
    <name evidence="3" type="ORF">TeGR_g1092</name>
</gene>
<proteinExistence type="predicted"/>
<feature type="transmembrane region" description="Helical" evidence="1">
    <location>
        <begin position="287"/>
        <end position="305"/>
    </location>
</feature>
<dbReference type="Proteomes" id="UP001165060">
    <property type="component" value="Unassembled WGS sequence"/>
</dbReference>
<evidence type="ECO:0000313" key="4">
    <source>
        <dbReference type="Proteomes" id="UP001165060"/>
    </source>
</evidence>
<name>A0ABQ6MLH7_9STRA</name>
<keyword evidence="1" id="KW-1133">Transmembrane helix</keyword>
<dbReference type="SUPFAM" id="SSF53474">
    <property type="entry name" value="alpha/beta-Hydrolases"/>
    <property type="match status" value="1"/>
</dbReference>
<keyword evidence="1" id="KW-0812">Transmembrane</keyword>
<accession>A0ABQ6MLH7</accession>
<dbReference type="Gene3D" id="3.40.50.1820">
    <property type="entry name" value="alpha/beta hydrolase"/>
    <property type="match status" value="1"/>
</dbReference>
<dbReference type="PANTHER" id="PTHR11614">
    <property type="entry name" value="PHOSPHOLIPASE-RELATED"/>
    <property type="match status" value="1"/>
</dbReference>
<keyword evidence="4" id="KW-1185">Reference proteome</keyword>
<dbReference type="InterPro" id="IPR029058">
    <property type="entry name" value="AB_hydrolase_fold"/>
</dbReference>
<protein>
    <recommendedName>
        <fullName evidence="2">Serine aminopeptidase S33 domain-containing protein</fullName>
    </recommendedName>
</protein>
<sequence length="309" mass="33517">MDHRSQGQSGRPPFVEVSSTSNFSYVEDFGSYVDDASSFVASVLPKGRKAALVAHSMGGLVALKLAAAEPHLFTCAVVCAPMICFKTAPWPWPVAGFLSNLFVTLGLGEKHAIGFPKPNWQPEHMTPSWECTHDDARSRVWTEQQAATPRTALSGPSNQWVAACYHACSAFMADFLSPAAGSARFPIPYMLVRAGRDRFVHDESQEQFLEKQDHCRKVVSFPTAYHEVFVEADVVRSPAVDLTATFIKHHSDKAHHDPADPIYAPVTVDHDFGDAPKAQPAPTGGKVVTAAVVIGGVAVLAAVILKRRK</sequence>
<dbReference type="Pfam" id="PF12146">
    <property type="entry name" value="Hydrolase_4"/>
    <property type="match status" value="1"/>
</dbReference>
<dbReference type="InterPro" id="IPR051044">
    <property type="entry name" value="MAG_DAG_Lipase"/>
</dbReference>
<keyword evidence="1" id="KW-0472">Membrane</keyword>